<dbReference type="SUPFAM" id="SSF101478">
    <property type="entry name" value="ADP-ribosylglycohydrolase"/>
    <property type="match status" value="1"/>
</dbReference>
<feature type="binding site" evidence="1">
    <location>
        <position position="35"/>
    </location>
    <ligand>
        <name>Mg(2+)</name>
        <dbReference type="ChEBI" id="CHEBI:18420"/>
        <label>1</label>
    </ligand>
</feature>
<keyword evidence="1" id="KW-0479">Metal-binding</keyword>
<feature type="binding site" evidence="1">
    <location>
        <position position="206"/>
    </location>
    <ligand>
        <name>Mg(2+)</name>
        <dbReference type="ChEBI" id="CHEBI:18420"/>
        <label>1</label>
    </ligand>
</feature>
<dbReference type="Gene3D" id="1.10.4080.10">
    <property type="entry name" value="ADP-ribosylation/Crystallin J1"/>
    <property type="match status" value="1"/>
</dbReference>
<feature type="binding site" evidence="1">
    <location>
        <position position="208"/>
    </location>
    <ligand>
        <name>Mg(2+)</name>
        <dbReference type="ChEBI" id="CHEBI:18420"/>
        <label>1</label>
    </ligand>
</feature>
<dbReference type="AlphaFoldDB" id="A0A139KBU7"/>
<dbReference type="Proteomes" id="UP000462376">
    <property type="component" value="Unassembled WGS sequence"/>
</dbReference>
<sequence length="254" mass="28386">MLGAIIGDIVGSRFEFNNTDNYNFELFTEESTFTDDTICTIAIADAINNGEHYEDTLLKWCRKYPNPKGAYGSSFARWIASDTPQPYNSFGNGSAMRVSPVAWFFDDLYRVKKEAEETAIVTHNHPEGIKGAVAIAHAIYYLRTTKNLSGLENEMQTYYPMFMIGNYYSGVFDETCQGTVPICLKIIISSNSFEDAIRKAISWGGDSDTIGAIVGSMAAAIYEIPKEIVDHVFNLLPIDMLDVIGNFYHNLNNK</sequence>
<protein>
    <submittedName>
        <fullName evidence="2">ADP-ribosylglycohydrolase</fullName>
    </submittedName>
</protein>
<dbReference type="InterPro" id="IPR050792">
    <property type="entry name" value="ADP-ribosylglycohydrolase"/>
</dbReference>
<accession>A0A139KBU7</accession>
<comment type="cofactor">
    <cofactor evidence="1">
        <name>Mg(2+)</name>
        <dbReference type="ChEBI" id="CHEBI:18420"/>
    </cofactor>
    <text evidence="1">Binds 2 magnesium ions per subunit.</text>
</comment>
<feature type="binding site" evidence="1">
    <location>
        <position position="34"/>
    </location>
    <ligand>
        <name>Mg(2+)</name>
        <dbReference type="ChEBI" id="CHEBI:18420"/>
        <label>1</label>
    </ligand>
</feature>
<proteinExistence type="predicted"/>
<reference evidence="2 3" key="1">
    <citation type="journal article" date="2019" name="Nat. Med.">
        <title>A library of human gut bacterial isolates paired with longitudinal multiomics data enables mechanistic microbiome research.</title>
        <authorList>
            <person name="Poyet M."/>
            <person name="Groussin M."/>
            <person name="Gibbons S.M."/>
            <person name="Avila-Pacheco J."/>
            <person name="Jiang X."/>
            <person name="Kearney S.M."/>
            <person name="Perrotta A.R."/>
            <person name="Berdy B."/>
            <person name="Zhao S."/>
            <person name="Lieberman T.D."/>
            <person name="Swanson P.K."/>
            <person name="Smith M."/>
            <person name="Roesemann S."/>
            <person name="Alexander J.E."/>
            <person name="Rich S.A."/>
            <person name="Livny J."/>
            <person name="Vlamakis H."/>
            <person name="Clish C."/>
            <person name="Bullock K."/>
            <person name="Deik A."/>
            <person name="Scott J."/>
            <person name="Pierce K.A."/>
            <person name="Xavier R.J."/>
            <person name="Alm E.J."/>
        </authorList>
    </citation>
    <scope>NUCLEOTIDE SEQUENCE [LARGE SCALE GENOMIC DNA]</scope>
    <source>
        <strain evidence="2 3">BIOML-A5</strain>
    </source>
</reference>
<evidence type="ECO:0000313" key="2">
    <source>
        <dbReference type="EMBL" id="KAB4241162.1"/>
    </source>
</evidence>
<feature type="binding site" evidence="1">
    <location>
        <position position="36"/>
    </location>
    <ligand>
        <name>Mg(2+)</name>
        <dbReference type="ChEBI" id="CHEBI:18420"/>
        <label>1</label>
    </ligand>
</feature>
<dbReference type="GO" id="GO:0046872">
    <property type="term" value="F:metal ion binding"/>
    <property type="evidence" value="ECO:0007669"/>
    <property type="project" value="UniProtKB-KW"/>
</dbReference>
<organism evidence="2 3">
    <name type="scientific">Bacteroides uniformis</name>
    <dbReference type="NCBI Taxonomy" id="820"/>
    <lineage>
        <taxon>Bacteria</taxon>
        <taxon>Pseudomonadati</taxon>
        <taxon>Bacteroidota</taxon>
        <taxon>Bacteroidia</taxon>
        <taxon>Bacteroidales</taxon>
        <taxon>Bacteroidaceae</taxon>
        <taxon>Bacteroides</taxon>
    </lineage>
</organism>
<keyword evidence="1" id="KW-0460">Magnesium</keyword>
<dbReference type="PANTHER" id="PTHR16222">
    <property type="entry name" value="ADP-RIBOSYLGLYCOHYDROLASE"/>
    <property type="match status" value="1"/>
</dbReference>
<dbReference type="InterPro" id="IPR036705">
    <property type="entry name" value="Ribosyl_crysJ1_sf"/>
</dbReference>
<dbReference type="EMBL" id="WCTL01000001">
    <property type="protein sequence ID" value="KAB4241162.1"/>
    <property type="molecule type" value="Genomic_DNA"/>
</dbReference>
<dbReference type="GO" id="GO:0016787">
    <property type="term" value="F:hydrolase activity"/>
    <property type="evidence" value="ECO:0007669"/>
    <property type="project" value="UniProtKB-KW"/>
</dbReference>
<dbReference type="RefSeq" id="WP_061411658.1">
    <property type="nucleotide sequence ID" value="NZ_CAXTQO010000004.1"/>
</dbReference>
<feature type="binding site" evidence="1">
    <location>
        <position position="209"/>
    </location>
    <ligand>
        <name>Mg(2+)</name>
        <dbReference type="ChEBI" id="CHEBI:18420"/>
        <label>1</label>
    </ligand>
</feature>
<comment type="caution">
    <text evidence="2">The sequence shown here is derived from an EMBL/GenBank/DDBJ whole genome shotgun (WGS) entry which is preliminary data.</text>
</comment>
<evidence type="ECO:0000256" key="1">
    <source>
        <dbReference type="PIRSR" id="PIRSR605502-1"/>
    </source>
</evidence>
<gene>
    <name evidence="2" type="ORF">GAP47_00625</name>
</gene>
<dbReference type="PANTHER" id="PTHR16222:SF12">
    <property type="entry name" value="ADP-RIBOSYLGLYCOHYDROLASE-RELATED"/>
    <property type="match status" value="1"/>
</dbReference>
<evidence type="ECO:0000313" key="3">
    <source>
        <dbReference type="Proteomes" id="UP000462376"/>
    </source>
</evidence>
<dbReference type="Pfam" id="PF03747">
    <property type="entry name" value="ADP_ribosyl_GH"/>
    <property type="match status" value="2"/>
</dbReference>
<keyword evidence="2" id="KW-0378">Hydrolase</keyword>
<name>A0A139KBU7_BACUN</name>
<dbReference type="InterPro" id="IPR005502">
    <property type="entry name" value="Ribosyl_crysJ1"/>
</dbReference>